<accession>A0ACB9NVU4</accession>
<proteinExistence type="predicted"/>
<gene>
    <name evidence="1" type="ORF">MLD38_025603</name>
</gene>
<organism evidence="1 2">
    <name type="scientific">Melastoma candidum</name>
    <dbReference type="NCBI Taxonomy" id="119954"/>
    <lineage>
        <taxon>Eukaryota</taxon>
        <taxon>Viridiplantae</taxon>
        <taxon>Streptophyta</taxon>
        <taxon>Embryophyta</taxon>
        <taxon>Tracheophyta</taxon>
        <taxon>Spermatophyta</taxon>
        <taxon>Magnoliopsida</taxon>
        <taxon>eudicotyledons</taxon>
        <taxon>Gunneridae</taxon>
        <taxon>Pentapetalae</taxon>
        <taxon>rosids</taxon>
        <taxon>malvids</taxon>
        <taxon>Myrtales</taxon>
        <taxon>Melastomataceae</taxon>
        <taxon>Melastomatoideae</taxon>
        <taxon>Melastomateae</taxon>
        <taxon>Melastoma</taxon>
    </lineage>
</organism>
<protein>
    <submittedName>
        <fullName evidence="1">Uncharacterized protein</fullName>
    </submittedName>
</protein>
<evidence type="ECO:0000313" key="1">
    <source>
        <dbReference type="EMBL" id="KAI4340799.1"/>
    </source>
</evidence>
<dbReference type="EMBL" id="CM042886">
    <property type="protein sequence ID" value="KAI4340799.1"/>
    <property type="molecule type" value="Genomic_DNA"/>
</dbReference>
<evidence type="ECO:0000313" key="2">
    <source>
        <dbReference type="Proteomes" id="UP001057402"/>
    </source>
</evidence>
<name>A0ACB9NVU4_9MYRT</name>
<keyword evidence="2" id="KW-1185">Reference proteome</keyword>
<sequence>MGTASGHVPSFGCDGGNLGGYGGGRLPGNSVRLEVTATWADSVRKVAGARVCFYGLRGVCLEPKTWVAELVCGCRRKPESSPCLGSQSPRRLEDLLKTAEILGGEGSWRSADSRRGGIMRREG</sequence>
<dbReference type="Proteomes" id="UP001057402">
    <property type="component" value="Chromosome 7"/>
</dbReference>
<reference evidence="2" key="1">
    <citation type="journal article" date="2023" name="Front. Plant Sci.">
        <title>Chromosomal-level genome assembly of Melastoma candidum provides insights into trichome evolution.</title>
        <authorList>
            <person name="Zhong Y."/>
            <person name="Wu W."/>
            <person name="Sun C."/>
            <person name="Zou P."/>
            <person name="Liu Y."/>
            <person name="Dai S."/>
            <person name="Zhou R."/>
        </authorList>
    </citation>
    <scope>NUCLEOTIDE SEQUENCE [LARGE SCALE GENOMIC DNA]</scope>
</reference>
<comment type="caution">
    <text evidence="1">The sequence shown here is derived from an EMBL/GenBank/DDBJ whole genome shotgun (WGS) entry which is preliminary data.</text>
</comment>